<accession>A0ABW4BEW8</accession>
<evidence type="ECO:0008006" key="3">
    <source>
        <dbReference type="Google" id="ProtNLM"/>
    </source>
</evidence>
<dbReference type="EMBL" id="JBHTOA010000020">
    <property type="protein sequence ID" value="MFD1398598.1"/>
    <property type="molecule type" value="Genomic_DNA"/>
</dbReference>
<evidence type="ECO:0000313" key="2">
    <source>
        <dbReference type="Proteomes" id="UP001597199"/>
    </source>
</evidence>
<protein>
    <recommendedName>
        <fullName evidence="3">Helix-turn-helix domain-containing protein</fullName>
    </recommendedName>
</protein>
<sequence length="106" mass="12447">MVTEKVTDLRKLKQMPEPTIVQRQQAVARKRPTHRKVTMLMRAKELAEFAHVSASTVTRWKQGWTGEPLKFEGPGEAQTVDLDYFIQWRERNSGRKMINPKRRQEA</sequence>
<keyword evidence="2" id="KW-1185">Reference proteome</keyword>
<comment type="caution">
    <text evidence="1">The sequence shown here is derived from an EMBL/GenBank/DDBJ whole genome shotgun (WGS) entry which is preliminary data.</text>
</comment>
<evidence type="ECO:0000313" key="1">
    <source>
        <dbReference type="EMBL" id="MFD1398598.1"/>
    </source>
</evidence>
<gene>
    <name evidence="1" type="ORF">ACFQ41_04695</name>
</gene>
<name>A0ABW4BEW8_9LACO</name>
<organism evidence="1 2">
    <name type="scientific">Lacticaseibacillus suilingensis</name>
    <dbReference type="NCBI Taxonomy" id="2799577"/>
    <lineage>
        <taxon>Bacteria</taxon>
        <taxon>Bacillati</taxon>
        <taxon>Bacillota</taxon>
        <taxon>Bacilli</taxon>
        <taxon>Lactobacillales</taxon>
        <taxon>Lactobacillaceae</taxon>
        <taxon>Lacticaseibacillus</taxon>
    </lineage>
</organism>
<reference evidence="2" key="1">
    <citation type="journal article" date="2019" name="Int. J. Syst. Evol. Microbiol.">
        <title>The Global Catalogue of Microorganisms (GCM) 10K type strain sequencing project: providing services to taxonomists for standard genome sequencing and annotation.</title>
        <authorList>
            <consortium name="The Broad Institute Genomics Platform"/>
            <consortium name="The Broad Institute Genome Sequencing Center for Infectious Disease"/>
            <person name="Wu L."/>
            <person name="Ma J."/>
        </authorList>
    </citation>
    <scope>NUCLEOTIDE SEQUENCE [LARGE SCALE GENOMIC DNA]</scope>
    <source>
        <strain evidence="2">CCM 9110</strain>
    </source>
</reference>
<dbReference type="Proteomes" id="UP001597199">
    <property type="component" value="Unassembled WGS sequence"/>
</dbReference>
<proteinExistence type="predicted"/>
<dbReference type="RefSeq" id="WP_204119429.1">
    <property type="nucleotide sequence ID" value="NZ_BOLV01000015.1"/>
</dbReference>